<dbReference type="GO" id="GO:0070677">
    <property type="term" value="F:rRNA (cytosine-2'-O-)-methyltransferase activity"/>
    <property type="evidence" value="ECO:0007669"/>
    <property type="project" value="UniProtKB-UniRule"/>
</dbReference>
<evidence type="ECO:0000256" key="1">
    <source>
        <dbReference type="ARBA" id="ARBA00022490"/>
    </source>
</evidence>
<dbReference type="Pfam" id="PF00590">
    <property type="entry name" value="TP_methylase"/>
    <property type="match status" value="1"/>
</dbReference>
<evidence type="ECO:0000313" key="9">
    <source>
        <dbReference type="EMBL" id="GGY27690.1"/>
    </source>
</evidence>
<dbReference type="PANTHER" id="PTHR46111:SF1">
    <property type="entry name" value="RIBOSOMAL RNA SMALL SUBUNIT METHYLTRANSFERASE I"/>
    <property type="match status" value="1"/>
</dbReference>
<name>A0AA87XSI9_9BURK</name>
<sequence>MRTVWPGTAAAPWLSGVVPGMATANVSTCAVSSGGGAGFGAGGAVVRGGGLVTVSIGAHNAPGLPQGVLHADTESAATTHDSSVLILFASMLPPMTVHESSPIAALPVLGETALQTYPTATLYVVATPIGNVTDIGLRALHVLGLVDAVACEDTRNTSHLMGRFGISKPLLAAHMHNEREAAETIVRRLQAGERIALVSDAGTPAVSDPGAKIVDAVRAAGLRVVPLPGASAAVTALSASGLVNDQFHFVGFLPAKPKQRETALAGLRNVTATMVFYEAPHRIAEFAQSLVAVFEPTRQVVFARELTKLFEEIHRCPLSEAVAWLAADAHREKGEFVVLVEGAAAQSDAQEAEAERVLKILLAELPLKQAASLAAQITGAKKNALYDRALALKGEG</sequence>
<dbReference type="Gene3D" id="3.40.1010.10">
    <property type="entry name" value="Cobalt-precorrin-4 Transmethylase, Domain 1"/>
    <property type="match status" value="1"/>
</dbReference>
<keyword evidence="4 6" id="KW-0808">Transferase</keyword>
<comment type="catalytic activity">
    <reaction evidence="6">
        <text>cytidine(1402) in 16S rRNA + S-adenosyl-L-methionine = 2'-O-methylcytidine(1402) in 16S rRNA + S-adenosyl-L-homocysteine + H(+)</text>
        <dbReference type="Rhea" id="RHEA:42924"/>
        <dbReference type="Rhea" id="RHEA-COMP:10285"/>
        <dbReference type="Rhea" id="RHEA-COMP:10286"/>
        <dbReference type="ChEBI" id="CHEBI:15378"/>
        <dbReference type="ChEBI" id="CHEBI:57856"/>
        <dbReference type="ChEBI" id="CHEBI:59789"/>
        <dbReference type="ChEBI" id="CHEBI:74495"/>
        <dbReference type="ChEBI" id="CHEBI:82748"/>
        <dbReference type="EC" id="2.1.1.198"/>
    </reaction>
</comment>
<dbReference type="CDD" id="cd11648">
    <property type="entry name" value="RsmI"/>
    <property type="match status" value="1"/>
</dbReference>
<dbReference type="FunFam" id="3.30.950.10:FF:000002">
    <property type="entry name" value="Ribosomal RNA small subunit methyltransferase I"/>
    <property type="match status" value="1"/>
</dbReference>
<dbReference type="InterPro" id="IPR014777">
    <property type="entry name" value="4pyrrole_Mease_sub1"/>
</dbReference>
<comment type="function">
    <text evidence="6">Catalyzes the 2'-O-methylation of the ribose of cytidine 1402 (C1402) in 16S rRNA.</text>
</comment>
<reference evidence="9" key="2">
    <citation type="submission" date="2022-12" db="EMBL/GenBank/DDBJ databases">
        <authorList>
            <person name="Sun Q."/>
            <person name="Kim S."/>
        </authorList>
    </citation>
    <scope>NUCLEOTIDE SEQUENCE</scope>
    <source>
        <strain evidence="9">KCTC 12343</strain>
    </source>
</reference>
<feature type="domain" description="Tetrapyrrole methylase" evidence="7">
    <location>
        <begin position="121"/>
        <end position="321"/>
    </location>
</feature>
<dbReference type="Pfam" id="PF23016">
    <property type="entry name" value="RsmI_C"/>
    <property type="match status" value="1"/>
</dbReference>
<dbReference type="AlphaFoldDB" id="A0AA87XSI9"/>
<dbReference type="InterPro" id="IPR008189">
    <property type="entry name" value="rRNA_ssu_MeTfrase_I"/>
</dbReference>
<dbReference type="PROSITE" id="PS01296">
    <property type="entry name" value="RSMI"/>
    <property type="match status" value="1"/>
</dbReference>
<evidence type="ECO:0000313" key="10">
    <source>
        <dbReference type="Proteomes" id="UP000628442"/>
    </source>
</evidence>
<keyword evidence="1 6" id="KW-0963">Cytoplasm</keyword>
<dbReference type="NCBIfam" id="TIGR00096">
    <property type="entry name" value="16S rRNA (cytidine(1402)-2'-O)-methyltransferase"/>
    <property type="match status" value="1"/>
</dbReference>
<evidence type="ECO:0000259" key="8">
    <source>
        <dbReference type="Pfam" id="PF23016"/>
    </source>
</evidence>
<dbReference type="PANTHER" id="PTHR46111">
    <property type="entry name" value="RIBOSOMAL RNA SMALL SUBUNIT METHYLTRANSFERASE I"/>
    <property type="match status" value="1"/>
</dbReference>
<comment type="similarity">
    <text evidence="6">Belongs to the methyltransferase superfamily. RsmI family.</text>
</comment>
<proteinExistence type="inferred from homology"/>
<protein>
    <recommendedName>
        <fullName evidence="6">Ribosomal RNA small subunit methyltransferase I</fullName>
        <ecNumber evidence="6">2.1.1.198</ecNumber>
    </recommendedName>
    <alternativeName>
        <fullName evidence="6">16S rRNA 2'-O-ribose C1402 methyltransferase</fullName>
    </alternativeName>
    <alternativeName>
        <fullName evidence="6">rRNA (cytidine-2'-O-)-methyltransferase RsmI</fullName>
    </alternativeName>
</protein>
<comment type="subcellular location">
    <subcellularLocation>
        <location evidence="6">Cytoplasm</location>
    </subcellularLocation>
</comment>
<dbReference type="InterPro" id="IPR053910">
    <property type="entry name" value="RsmI_HTH"/>
</dbReference>
<evidence type="ECO:0000256" key="5">
    <source>
        <dbReference type="ARBA" id="ARBA00022691"/>
    </source>
</evidence>
<dbReference type="EMBL" id="BMWV01000001">
    <property type="protein sequence ID" value="GGY27690.1"/>
    <property type="molecule type" value="Genomic_DNA"/>
</dbReference>
<evidence type="ECO:0000256" key="6">
    <source>
        <dbReference type="HAMAP-Rule" id="MF_01877"/>
    </source>
</evidence>
<evidence type="ECO:0000256" key="3">
    <source>
        <dbReference type="ARBA" id="ARBA00022603"/>
    </source>
</evidence>
<dbReference type="EC" id="2.1.1.198" evidence="6"/>
<dbReference type="GO" id="GO:0005737">
    <property type="term" value="C:cytoplasm"/>
    <property type="evidence" value="ECO:0007669"/>
    <property type="project" value="UniProtKB-SubCell"/>
</dbReference>
<dbReference type="HAMAP" id="MF_01877">
    <property type="entry name" value="16SrRNA_methyltr_I"/>
    <property type="match status" value="1"/>
</dbReference>
<evidence type="ECO:0000259" key="7">
    <source>
        <dbReference type="Pfam" id="PF00590"/>
    </source>
</evidence>
<keyword evidence="3 6" id="KW-0489">Methyltransferase</keyword>
<gene>
    <name evidence="6" type="primary">rsmI</name>
    <name evidence="9" type="ORF">GCM10007387_07190</name>
</gene>
<reference evidence="9" key="1">
    <citation type="journal article" date="2014" name="Int. J. Syst. Evol. Microbiol.">
        <title>Complete genome sequence of Corynebacterium casei LMG S-19264T (=DSM 44701T), isolated from a smear-ripened cheese.</title>
        <authorList>
            <consortium name="US DOE Joint Genome Institute (JGI-PGF)"/>
            <person name="Walter F."/>
            <person name="Albersmeier A."/>
            <person name="Kalinowski J."/>
            <person name="Ruckert C."/>
        </authorList>
    </citation>
    <scope>NUCLEOTIDE SEQUENCE</scope>
    <source>
        <strain evidence="9">KCTC 12343</strain>
    </source>
</reference>
<dbReference type="InterPro" id="IPR000878">
    <property type="entry name" value="4pyrrol_Mease"/>
</dbReference>
<keyword evidence="5 6" id="KW-0949">S-adenosyl-L-methionine</keyword>
<dbReference type="FunFam" id="3.40.1010.10:FF:000007">
    <property type="entry name" value="Ribosomal RNA small subunit methyltransferase I"/>
    <property type="match status" value="1"/>
</dbReference>
<evidence type="ECO:0000256" key="2">
    <source>
        <dbReference type="ARBA" id="ARBA00022552"/>
    </source>
</evidence>
<feature type="domain" description="RsmI HTH" evidence="8">
    <location>
        <begin position="348"/>
        <end position="393"/>
    </location>
</feature>
<evidence type="ECO:0000256" key="4">
    <source>
        <dbReference type="ARBA" id="ARBA00022679"/>
    </source>
</evidence>
<dbReference type="InterPro" id="IPR035996">
    <property type="entry name" value="4pyrrol_Methylase_sf"/>
</dbReference>
<organism evidence="9 10">
    <name type="scientific">Pseudoduganella albidiflava</name>
    <dbReference type="NCBI Taxonomy" id="321983"/>
    <lineage>
        <taxon>Bacteria</taxon>
        <taxon>Pseudomonadati</taxon>
        <taxon>Pseudomonadota</taxon>
        <taxon>Betaproteobacteria</taxon>
        <taxon>Burkholderiales</taxon>
        <taxon>Oxalobacteraceae</taxon>
        <taxon>Telluria group</taxon>
        <taxon>Pseudoduganella</taxon>
    </lineage>
</organism>
<dbReference type="SUPFAM" id="SSF53790">
    <property type="entry name" value="Tetrapyrrole methylase"/>
    <property type="match status" value="1"/>
</dbReference>
<keyword evidence="2 6" id="KW-0698">rRNA processing</keyword>
<dbReference type="Proteomes" id="UP000628442">
    <property type="component" value="Unassembled WGS sequence"/>
</dbReference>
<comment type="caution">
    <text evidence="9">The sequence shown here is derived from an EMBL/GenBank/DDBJ whole genome shotgun (WGS) entry which is preliminary data.</text>
</comment>
<dbReference type="InterPro" id="IPR014776">
    <property type="entry name" value="4pyrrole_Mease_sub2"/>
</dbReference>
<dbReference type="InterPro" id="IPR018063">
    <property type="entry name" value="SAM_MeTrfase_RsmI_CS"/>
</dbReference>
<accession>A0AA87XSI9</accession>
<dbReference type="Gene3D" id="3.30.950.10">
    <property type="entry name" value="Methyltransferase, Cobalt-precorrin-4 Transmethylase, Domain 2"/>
    <property type="match status" value="1"/>
</dbReference>